<sequence length="373" mass="42595">MNNRLMILGTNEYQNPVIVRAKELGYETHVFGLQRGEIGEITADFFHPVDILDYDRLWKECQKLHPCGVVSICSELAMHPMNFLLRKMGIPCNSEWTEKISTNKYLMRQVMKEGGIDSPNFMLVTEKSVIEDIYAATSEFIYPLICKPVDLSSSRGVFKIDKKGDLEKALDYALGWSKTKEVILEEFIEGPEYSGESIAYEGKYKLLAITEKHTTGAPHFVEIGHRQPALLEPEMFKKIERILYKAFAAMKIEYGAVHPEFRIASDGKIYFMEIATRMGGDCIGTDLTPLSSGYDFMGMVINICCGKVPDFTKVGKPKIAEIHYIMCQEDLIKFENLKKENPEIIWRFSKMRSINETPILKSADRAGYYIIKK</sequence>
<gene>
    <name evidence="6" type="ORF">GGR14_001875</name>
</gene>
<dbReference type="GO" id="GO:0016874">
    <property type="term" value="F:ligase activity"/>
    <property type="evidence" value="ECO:0007669"/>
    <property type="project" value="UniProtKB-KW"/>
</dbReference>
<dbReference type="SUPFAM" id="SSF56059">
    <property type="entry name" value="Glutathione synthetase ATP-binding domain-like"/>
    <property type="match status" value="1"/>
</dbReference>
<accession>A0A7W6HWJ3</accession>
<organism evidence="6 7">
    <name type="scientific">Butyricimonas faecihominis</name>
    <dbReference type="NCBI Taxonomy" id="1472416"/>
    <lineage>
        <taxon>Bacteria</taxon>
        <taxon>Pseudomonadati</taxon>
        <taxon>Bacteroidota</taxon>
        <taxon>Bacteroidia</taxon>
        <taxon>Bacteroidales</taxon>
        <taxon>Odoribacteraceae</taxon>
        <taxon>Butyricimonas</taxon>
    </lineage>
</organism>
<reference evidence="6 7" key="1">
    <citation type="submission" date="2020-08" db="EMBL/GenBank/DDBJ databases">
        <title>Genomic Encyclopedia of Type Strains, Phase IV (KMG-IV): sequencing the most valuable type-strain genomes for metagenomic binning, comparative biology and taxonomic classification.</title>
        <authorList>
            <person name="Goeker M."/>
        </authorList>
    </citation>
    <scope>NUCLEOTIDE SEQUENCE [LARGE SCALE GENOMIC DNA]</scope>
    <source>
        <strain evidence="6 7">DSM 105721</strain>
    </source>
</reference>
<evidence type="ECO:0000256" key="4">
    <source>
        <dbReference type="PROSITE-ProRule" id="PRU00409"/>
    </source>
</evidence>
<dbReference type="Gene3D" id="3.40.50.20">
    <property type="match status" value="1"/>
</dbReference>
<keyword evidence="2 4" id="KW-0547">Nucleotide-binding</keyword>
<evidence type="ECO:0000313" key="6">
    <source>
        <dbReference type="EMBL" id="MBB4026085.1"/>
    </source>
</evidence>
<comment type="caution">
    <text evidence="6">The sequence shown here is derived from an EMBL/GenBank/DDBJ whole genome shotgun (WGS) entry which is preliminary data.</text>
</comment>
<keyword evidence="1" id="KW-0436">Ligase</keyword>
<dbReference type="RefSeq" id="WP_124318400.1">
    <property type="nucleotide sequence ID" value="NZ_AP028155.1"/>
</dbReference>
<evidence type="ECO:0000256" key="3">
    <source>
        <dbReference type="ARBA" id="ARBA00022840"/>
    </source>
</evidence>
<dbReference type="AlphaFoldDB" id="A0A7W6HWJ3"/>
<protein>
    <submittedName>
        <fullName evidence="6">Phosphoribosylaminoimidazole carboxylase (NCAIR synthetase)</fullName>
    </submittedName>
</protein>
<feature type="domain" description="ATP-grasp" evidence="5">
    <location>
        <begin position="108"/>
        <end position="305"/>
    </location>
</feature>
<dbReference type="GO" id="GO:0005524">
    <property type="term" value="F:ATP binding"/>
    <property type="evidence" value="ECO:0007669"/>
    <property type="project" value="UniProtKB-UniRule"/>
</dbReference>
<dbReference type="GO" id="GO:0046872">
    <property type="term" value="F:metal ion binding"/>
    <property type="evidence" value="ECO:0007669"/>
    <property type="project" value="InterPro"/>
</dbReference>
<evidence type="ECO:0000256" key="1">
    <source>
        <dbReference type="ARBA" id="ARBA00022598"/>
    </source>
</evidence>
<dbReference type="Proteomes" id="UP000546007">
    <property type="component" value="Unassembled WGS sequence"/>
</dbReference>
<proteinExistence type="predicted"/>
<dbReference type="PANTHER" id="PTHR43585:SF2">
    <property type="entry name" value="ATP-GRASP ENZYME FSQD"/>
    <property type="match status" value="1"/>
</dbReference>
<dbReference type="PROSITE" id="PS50975">
    <property type="entry name" value="ATP_GRASP"/>
    <property type="match status" value="1"/>
</dbReference>
<keyword evidence="7" id="KW-1185">Reference proteome</keyword>
<dbReference type="EMBL" id="JACIES010000004">
    <property type="protein sequence ID" value="MBB4026085.1"/>
    <property type="molecule type" value="Genomic_DNA"/>
</dbReference>
<dbReference type="GeneID" id="93102508"/>
<evidence type="ECO:0000256" key="2">
    <source>
        <dbReference type="ARBA" id="ARBA00022741"/>
    </source>
</evidence>
<dbReference type="PANTHER" id="PTHR43585">
    <property type="entry name" value="FUMIPYRROLE BIOSYNTHESIS PROTEIN C"/>
    <property type="match status" value="1"/>
</dbReference>
<dbReference type="InterPro" id="IPR011761">
    <property type="entry name" value="ATP-grasp"/>
</dbReference>
<dbReference type="Gene3D" id="3.30.1490.20">
    <property type="entry name" value="ATP-grasp fold, A domain"/>
    <property type="match status" value="1"/>
</dbReference>
<dbReference type="Gene3D" id="3.30.470.20">
    <property type="entry name" value="ATP-grasp fold, B domain"/>
    <property type="match status" value="1"/>
</dbReference>
<evidence type="ECO:0000259" key="5">
    <source>
        <dbReference type="PROSITE" id="PS50975"/>
    </source>
</evidence>
<dbReference type="Pfam" id="PF13535">
    <property type="entry name" value="ATP-grasp_4"/>
    <property type="match status" value="1"/>
</dbReference>
<dbReference type="InterPro" id="IPR013815">
    <property type="entry name" value="ATP_grasp_subdomain_1"/>
</dbReference>
<dbReference type="InterPro" id="IPR052032">
    <property type="entry name" value="ATP-dep_AA_Ligase"/>
</dbReference>
<keyword evidence="3 4" id="KW-0067">ATP-binding</keyword>
<evidence type="ECO:0000313" key="7">
    <source>
        <dbReference type="Proteomes" id="UP000546007"/>
    </source>
</evidence>
<name>A0A7W6HWJ3_9BACT</name>